<dbReference type="AlphaFoldDB" id="A0A1Q9LIN1"/>
<proteinExistence type="predicted"/>
<comment type="caution">
    <text evidence="1">The sequence shown here is derived from an EMBL/GenBank/DDBJ whole genome shotgun (WGS) entry which is preliminary data.</text>
</comment>
<dbReference type="InterPro" id="IPR016032">
    <property type="entry name" value="Sig_transdc_resp-reg_C-effctor"/>
</dbReference>
<dbReference type="SUPFAM" id="SSF46894">
    <property type="entry name" value="C-terminal effector domain of the bipartite response regulators"/>
    <property type="match status" value="1"/>
</dbReference>
<sequence length="309" mass="33398">MAILGPPTVLLPDGERTALRKLNADLLVALALAGPAGRTKAWLHEAIWGPQESNHVAKAVSRLRRIVDVASPPAGGPYVLKVDVAEIDAWAFRSGVDELTAGSAVEEVDALLGMWRGNPADNQLAIRAGAWVEVMSARNRLVDHVLGMTSGARAGLTRWAAFCEVFHRESGRWSGASAARPDRKRVLVVDDLIGQSVALVLGARYDCHVVESIAQWNTMVREQHPLDFACALVDRHLTDGMADAYGEAVVRDLRALRPGMPIAFMSAGLPHGDLDNIKLRLGVDSVIIKANDEHGPLTDLLDTVDRLTR</sequence>
<reference evidence="1 2" key="1">
    <citation type="submission" date="2016-10" db="EMBL/GenBank/DDBJ databases">
        <title>The Draft Genome Sequence of Actinokineospora bangkokensis 44EHWT reveals the biosynthetic pathway of antifungal compounds Thailandins with unusual extender unit butylmalonyl-CoA.</title>
        <authorList>
            <person name="Greule A."/>
            <person name="Intra B."/>
            <person name="Flemming S."/>
            <person name="Rommel M.G."/>
            <person name="Panbangred W."/>
            <person name="Bechthold A."/>
        </authorList>
    </citation>
    <scope>NUCLEOTIDE SEQUENCE [LARGE SCALE GENOMIC DNA]</scope>
    <source>
        <strain evidence="1 2">44EHW</strain>
    </source>
</reference>
<dbReference type="GO" id="GO:0006355">
    <property type="term" value="P:regulation of DNA-templated transcription"/>
    <property type="evidence" value="ECO:0007669"/>
    <property type="project" value="InterPro"/>
</dbReference>
<keyword evidence="2" id="KW-1185">Reference proteome</keyword>
<evidence type="ECO:0008006" key="3">
    <source>
        <dbReference type="Google" id="ProtNLM"/>
    </source>
</evidence>
<dbReference type="InterPro" id="IPR036388">
    <property type="entry name" value="WH-like_DNA-bd_sf"/>
</dbReference>
<dbReference type="InterPro" id="IPR011006">
    <property type="entry name" value="CheY-like_superfamily"/>
</dbReference>
<dbReference type="GO" id="GO:0003677">
    <property type="term" value="F:DNA binding"/>
    <property type="evidence" value="ECO:0007669"/>
    <property type="project" value="InterPro"/>
</dbReference>
<accession>A0A1Q9LIN1</accession>
<dbReference type="SUPFAM" id="SSF52172">
    <property type="entry name" value="CheY-like"/>
    <property type="match status" value="1"/>
</dbReference>
<dbReference type="Gene3D" id="1.10.10.10">
    <property type="entry name" value="Winged helix-like DNA-binding domain superfamily/Winged helix DNA-binding domain"/>
    <property type="match status" value="1"/>
</dbReference>
<dbReference type="EMBL" id="MKQR01000018">
    <property type="protein sequence ID" value="OLR91855.1"/>
    <property type="molecule type" value="Genomic_DNA"/>
</dbReference>
<evidence type="ECO:0000313" key="2">
    <source>
        <dbReference type="Proteomes" id="UP000186040"/>
    </source>
</evidence>
<evidence type="ECO:0000313" key="1">
    <source>
        <dbReference type="EMBL" id="OLR91855.1"/>
    </source>
</evidence>
<gene>
    <name evidence="1" type="ORF">BJP25_23755</name>
</gene>
<dbReference type="Proteomes" id="UP000186040">
    <property type="component" value="Unassembled WGS sequence"/>
</dbReference>
<protein>
    <recommendedName>
        <fullName evidence="3">Response regulatory domain-containing protein</fullName>
    </recommendedName>
</protein>
<dbReference type="Gene3D" id="3.40.50.2300">
    <property type="match status" value="1"/>
</dbReference>
<organism evidence="1 2">
    <name type="scientific">Actinokineospora bangkokensis</name>
    <dbReference type="NCBI Taxonomy" id="1193682"/>
    <lineage>
        <taxon>Bacteria</taxon>
        <taxon>Bacillati</taxon>
        <taxon>Actinomycetota</taxon>
        <taxon>Actinomycetes</taxon>
        <taxon>Pseudonocardiales</taxon>
        <taxon>Pseudonocardiaceae</taxon>
        <taxon>Actinokineospora</taxon>
    </lineage>
</organism>
<name>A0A1Q9LIN1_9PSEU</name>